<comment type="caution">
    <text evidence="2">The sequence shown here is derived from an EMBL/GenBank/DDBJ whole genome shotgun (WGS) entry which is preliminary data.</text>
</comment>
<accession>A0A369VXS9</accession>
<feature type="signal peptide" evidence="1">
    <location>
        <begin position="1"/>
        <end position="35"/>
    </location>
</feature>
<dbReference type="Proteomes" id="UP000253918">
    <property type="component" value="Unassembled WGS sequence"/>
</dbReference>
<reference evidence="2 3" key="1">
    <citation type="submission" date="2018-07" db="EMBL/GenBank/DDBJ databases">
        <title>a novel species of Sphingomonas isolated from the rhizosphere soil of Araceae plant.</title>
        <authorList>
            <person name="Zhiyong W."/>
            <person name="Qinglan Z."/>
            <person name="Zhiwei F."/>
            <person name="Ding X."/>
            <person name="Gejiao W."/>
            <person name="Shixue Z."/>
        </authorList>
    </citation>
    <scope>NUCLEOTIDE SEQUENCE [LARGE SCALE GENOMIC DNA]</scope>
    <source>
        <strain evidence="2 3">WZY 27</strain>
    </source>
</reference>
<gene>
    <name evidence="2" type="ORF">DVW87_01560</name>
</gene>
<evidence type="ECO:0008006" key="4">
    <source>
        <dbReference type="Google" id="ProtNLM"/>
    </source>
</evidence>
<sequence length="100" mass="11181">MSTNNPQGGSFMKMFAMLAAGLLGAAAVAPVPASAAPISAAPLLVEAGVAPQVVERRTTTIVRDRRYNNRRPRYRTRRVCDRTYHHGRRVTRCRNVRVRY</sequence>
<name>A0A369VXS9_9SPHN</name>
<evidence type="ECO:0000313" key="3">
    <source>
        <dbReference type="Proteomes" id="UP000253918"/>
    </source>
</evidence>
<feature type="chain" id="PRO_5016670431" description="Protamine-2 (Modular protein)" evidence="1">
    <location>
        <begin position="36"/>
        <end position="100"/>
    </location>
</feature>
<evidence type="ECO:0000313" key="2">
    <source>
        <dbReference type="EMBL" id="RDE06435.1"/>
    </source>
</evidence>
<organism evidence="2 3">
    <name type="scientific">Sphingomonas aracearum</name>
    <dbReference type="NCBI Taxonomy" id="2283317"/>
    <lineage>
        <taxon>Bacteria</taxon>
        <taxon>Pseudomonadati</taxon>
        <taxon>Pseudomonadota</taxon>
        <taxon>Alphaproteobacteria</taxon>
        <taxon>Sphingomonadales</taxon>
        <taxon>Sphingomonadaceae</taxon>
        <taxon>Sphingomonas</taxon>
    </lineage>
</organism>
<dbReference type="EMBL" id="QQNB01000001">
    <property type="protein sequence ID" value="RDE06435.1"/>
    <property type="molecule type" value="Genomic_DNA"/>
</dbReference>
<protein>
    <recommendedName>
        <fullName evidence="4">Protamine-2 (Modular protein)</fullName>
    </recommendedName>
</protein>
<dbReference type="AlphaFoldDB" id="A0A369VXS9"/>
<keyword evidence="1" id="KW-0732">Signal</keyword>
<proteinExistence type="predicted"/>
<evidence type="ECO:0000256" key="1">
    <source>
        <dbReference type="SAM" id="SignalP"/>
    </source>
</evidence>
<keyword evidence="3" id="KW-1185">Reference proteome</keyword>